<feature type="chain" id="PRO_5009254944" evidence="2">
    <location>
        <begin position="20"/>
        <end position="293"/>
    </location>
</feature>
<proteinExistence type="predicted"/>
<dbReference type="RefSeq" id="WP_092443861.1">
    <property type="nucleotide sequence ID" value="NZ_LT629774.1"/>
</dbReference>
<dbReference type="InterPro" id="IPR011990">
    <property type="entry name" value="TPR-like_helical_dom_sf"/>
</dbReference>
<dbReference type="SUPFAM" id="SSF48452">
    <property type="entry name" value="TPR-like"/>
    <property type="match status" value="1"/>
</dbReference>
<protein>
    <submittedName>
        <fullName evidence="3">Tetratricopeptide repeat-containing protein</fullName>
    </submittedName>
</protein>
<dbReference type="PROSITE" id="PS50005">
    <property type="entry name" value="TPR"/>
    <property type="match status" value="1"/>
</dbReference>
<dbReference type="Pfam" id="PF13181">
    <property type="entry name" value="TPR_8"/>
    <property type="match status" value="1"/>
</dbReference>
<feature type="repeat" description="TPR" evidence="1">
    <location>
        <begin position="138"/>
        <end position="171"/>
    </location>
</feature>
<reference evidence="3 4" key="1">
    <citation type="submission" date="2016-10" db="EMBL/GenBank/DDBJ databases">
        <authorList>
            <person name="Varghese N."/>
            <person name="Submissions S."/>
        </authorList>
    </citation>
    <scope>NUCLEOTIDE SEQUENCE [LARGE SCALE GENOMIC DNA]</scope>
    <source>
        <strain evidence="3 4">RHA_55</strain>
    </source>
</reference>
<evidence type="ECO:0000313" key="3">
    <source>
        <dbReference type="EMBL" id="SDR91987.1"/>
    </source>
</evidence>
<dbReference type="SMART" id="SM00028">
    <property type="entry name" value="TPR"/>
    <property type="match status" value="1"/>
</dbReference>
<dbReference type="Pfam" id="PF13174">
    <property type="entry name" value="TPR_6"/>
    <property type="match status" value="1"/>
</dbReference>
<keyword evidence="4" id="KW-1185">Reference proteome</keyword>
<keyword evidence="2" id="KW-0732">Signal</keyword>
<evidence type="ECO:0000256" key="2">
    <source>
        <dbReference type="SAM" id="SignalP"/>
    </source>
</evidence>
<gene>
    <name evidence="3" type="ORF">SAMN04489797_0464</name>
</gene>
<keyword evidence="1" id="KW-0802">TPR repeat</keyword>
<dbReference type="AlphaFoldDB" id="A0A1H1MZD9"/>
<dbReference type="EMBL" id="LT629774">
    <property type="protein sequence ID" value="SDR91987.1"/>
    <property type="molecule type" value="Genomic_DNA"/>
</dbReference>
<dbReference type="InterPro" id="IPR019734">
    <property type="entry name" value="TPR_rpt"/>
</dbReference>
<evidence type="ECO:0000313" key="4">
    <source>
        <dbReference type="Proteomes" id="UP000198963"/>
    </source>
</evidence>
<feature type="signal peptide" evidence="2">
    <location>
        <begin position="1"/>
        <end position="19"/>
    </location>
</feature>
<evidence type="ECO:0000256" key="1">
    <source>
        <dbReference type="PROSITE-ProRule" id="PRU00339"/>
    </source>
</evidence>
<sequence length="293" mass="33912">MKRKVLYMVALLGFYAVSAQSYKNGYRTDVCACLESESLKRSITENTLKACLRKVLPKYADKIDAQIDEPDVRKKFQKGQIARRDLLVAMSYELIYTCDVYFKHIDDQRRSTKLITRENTKKSELERYNQMVALKPNAISYYMRAQLQFNLGNIKEAEADLNKSLEVNPYKESVKHTRHELLLLAWIYEEQEKYTEAVEIYNKIYMGYYDQEVAKLRALADRKAGGTVANAAKMEPSQTVKDDNDTARRRTLETNTSTQEIEKKLRSNTESRAVKVKTKKDTATLRKLLKIGG</sequence>
<organism evidence="3 4">
    <name type="scientific">Winogradskyella sediminis</name>
    <dbReference type="NCBI Taxonomy" id="1382466"/>
    <lineage>
        <taxon>Bacteria</taxon>
        <taxon>Pseudomonadati</taxon>
        <taxon>Bacteroidota</taxon>
        <taxon>Flavobacteriia</taxon>
        <taxon>Flavobacteriales</taxon>
        <taxon>Flavobacteriaceae</taxon>
        <taxon>Winogradskyella</taxon>
    </lineage>
</organism>
<dbReference type="Proteomes" id="UP000198963">
    <property type="component" value="Chromosome I"/>
</dbReference>
<dbReference type="Gene3D" id="1.25.40.10">
    <property type="entry name" value="Tetratricopeptide repeat domain"/>
    <property type="match status" value="1"/>
</dbReference>
<accession>A0A1H1MZD9</accession>
<dbReference type="STRING" id="1249933.SAMN04489797_0464"/>
<name>A0A1H1MZD9_9FLAO</name>